<dbReference type="PANTHER" id="PTHR36833">
    <property type="entry name" value="SLR0610 PROTEIN-RELATED"/>
    <property type="match status" value="1"/>
</dbReference>
<accession>A0A849ADN8</accession>
<keyword evidence="1" id="KW-1133">Transmembrane helix</keyword>
<dbReference type="Proteomes" id="UP000562984">
    <property type="component" value="Unassembled WGS sequence"/>
</dbReference>
<keyword evidence="3" id="KW-1185">Reference proteome</keyword>
<reference evidence="2 3" key="1">
    <citation type="submission" date="2020-05" db="EMBL/GenBank/DDBJ databases">
        <title>Nakamurella sp. DB0629 isolated from air conditioner.</title>
        <authorList>
            <person name="Kim D.H."/>
            <person name="Kim D.-U."/>
        </authorList>
    </citation>
    <scope>NUCLEOTIDE SEQUENCE [LARGE SCALE GENOMIC DNA]</scope>
    <source>
        <strain evidence="2 3">DB0629</strain>
    </source>
</reference>
<sequence length="238" mass="25127">MVGAMLAGLVQLGEIWVVFHNAKVLGGLDFNAILLVFGLANAAWAIAEVAVGHVDSLPALIRAGTVDVYYLRPQPLLAQLITGDIQLRRLARVAVGLICVVAALIVNPIQWTVATVVMLAFSLLFGTVIFACLFVTAAGLQFFLINGSEATNAFVYGGSYASQQPAAIWPGPMKIIFGFLFPMAFCAYLPALQILGLPGSPLLPAWLAWLLPVAAAWAVLAAGAVWRIGVRHYQGGGG</sequence>
<dbReference type="PANTHER" id="PTHR36833:SF1">
    <property type="entry name" value="INTEGRAL MEMBRANE TRANSPORT PROTEIN"/>
    <property type="match status" value="1"/>
</dbReference>
<gene>
    <name evidence="2" type="ORF">HKD39_04540</name>
</gene>
<dbReference type="EMBL" id="JABEND010000002">
    <property type="protein sequence ID" value="NNG34992.1"/>
    <property type="molecule type" value="Genomic_DNA"/>
</dbReference>
<comment type="caution">
    <text evidence="2">The sequence shown here is derived from an EMBL/GenBank/DDBJ whole genome shotgun (WGS) entry which is preliminary data.</text>
</comment>
<evidence type="ECO:0000313" key="3">
    <source>
        <dbReference type="Proteomes" id="UP000562984"/>
    </source>
</evidence>
<evidence type="ECO:0000256" key="1">
    <source>
        <dbReference type="SAM" id="Phobius"/>
    </source>
</evidence>
<dbReference type="Pfam" id="PF06182">
    <property type="entry name" value="ABC2_membrane_6"/>
    <property type="match status" value="1"/>
</dbReference>
<organism evidence="2 3">
    <name type="scientific">Nakamurella aerolata</name>
    <dbReference type="NCBI Taxonomy" id="1656892"/>
    <lineage>
        <taxon>Bacteria</taxon>
        <taxon>Bacillati</taxon>
        <taxon>Actinomycetota</taxon>
        <taxon>Actinomycetes</taxon>
        <taxon>Nakamurellales</taxon>
        <taxon>Nakamurellaceae</taxon>
        <taxon>Nakamurella</taxon>
    </lineage>
</organism>
<protein>
    <submittedName>
        <fullName evidence="2">ABC transporter permease</fullName>
    </submittedName>
</protein>
<keyword evidence="1" id="KW-0812">Transmembrane</keyword>
<feature type="transmembrane region" description="Helical" evidence="1">
    <location>
        <begin position="206"/>
        <end position="226"/>
    </location>
</feature>
<keyword evidence="1" id="KW-0472">Membrane</keyword>
<dbReference type="AlphaFoldDB" id="A0A849ADN8"/>
<feature type="transmembrane region" description="Helical" evidence="1">
    <location>
        <begin position="175"/>
        <end position="194"/>
    </location>
</feature>
<name>A0A849ADN8_9ACTN</name>
<feature type="transmembrane region" description="Helical" evidence="1">
    <location>
        <begin position="117"/>
        <end position="144"/>
    </location>
</feature>
<feature type="transmembrane region" description="Helical" evidence="1">
    <location>
        <begin position="90"/>
        <end position="111"/>
    </location>
</feature>
<proteinExistence type="predicted"/>
<evidence type="ECO:0000313" key="2">
    <source>
        <dbReference type="EMBL" id="NNG34992.1"/>
    </source>
</evidence>
<dbReference type="InterPro" id="IPR010390">
    <property type="entry name" value="ABC-2_transporter-like"/>
</dbReference>